<evidence type="ECO:0000313" key="2">
    <source>
        <dbReference type="EMBL" id="SHE82738.1"/>
    </source>
</evidence>
<feature type="domain" description="SprT-like" evidence="1">
    <location>
        <begin position="4"/>
        <end position="148"/>
    </location>
</feature>
<accession>A0A1M4WNE2</accession>
<sequence length="159" mass="19054">MEQIELQECVQDISKKYFNKPFKHTATFNRRLQTTGGRYHLNTHNLDFNPKILETFGTATFEGIVKHELCHYHLHIEKKGYRHSDSDFRILLKQVEGLRYTPSIETKEGSTHLWVYQCRDCDTTIYRKRRFNIKKFVCSKCRGSFELQGRDEIKIEKYQ</sequence>
<dbReference type="Pfam" id="PF10263">
    <property type="entry name" value="SprT-like"/>
    <property type="match status" value="1"/>
</dbReference>
<dbReference type="AlphaFoldDB" id="A0A1M4WNE2"/>
<dbReference type="RefSeq" id="WP_073297857.1">
    <property type="nucleotide sequence ID" value="NZ_FQUF01000016.1"/>
</dbReference>
<dbReference type="GO" id="GO:0006950">
    <property type="term" value="P:response to stress"/>
    <property type="evidence" value="ECO:0007669"/>
    <property type="project" value="UniProtKB-ARBA"/>
</dbReference>
<dbReference type="EMBL" id="FQUF01000016">
    <property type="protein sequence ID" value="SHE82738.1"/>
    <property type="molecule type" value="Genomic_DNA"/>
</dbReference>
<evidence type="ECO:0000313" key="3">
    <source>
        <dbReference type="Proteomes" id="UP000184128"/>
    </source>
</evidence>
<name>A0A1M4WNE2_9LACT</name>
<dbReference type="OrthoDB" id="9799909at2"/>
<organism evidence="2 3">
    <name type="scientific">Atopostipes suicloacalis DSM 15692</name>
    <dbReference type="NCBI Taxonomy" id="1121025"/>
    <lineage>
        <taxon>Bacteria</taxon>
        <taxon>Bacillati</taxon>
        <taxon>Bacillota</taxon>
        <taxon>Bacilli</taxon>
        <taxon>Lactobacillales</taxon>
        <taxon>Carnobacteriaceae</taxon>
        <taxon>Atopostipes</taxon>
    </lineage>
</organism>
<dbReference type="SMART" id="SM00731">
    <property type="entry name" value="SprT"/>
    <property type="match status" value="1"/>
</dbReference>
<protein>
    <submittedName>
        <fullName evidence="2">SprT-like protein</fullName>
    </submittedName>
</protein>
<dbReference type="Gene3D" id="3.30.2010.10">
    <property type="entry name" value="Metalloproteases ('zincins'), catalytic domain"/>
    <property type="match status" value="1"/>
</dbReference>
<dbReference type="NCBIfam" id="NF003339">
    <property type="entry name" value="PRK04351.1"/>
    <property type="match status" value="1"/>
</dbReference>
<dbReference type="STRING" id="1121025.SAMN02745249_01240"/>
<reference evidence="2 3" key="1">
    <citation type="submission" date="2016-11" db="EMBL/GenBank/DDBJ databases">
        <authorList>
            <person name="Jaros S."/>
            <person name="Januszkiewicz K."/>
            <person name="Wedrychowicz H."/>
        </authorList>
    </citation>
    <scope>NUCLEOTIDE SEQUENCE [LARGE SCALE GENOMIC DNA]</scope>
    <source>
        <strain evidence="2 3">DSM 15692</strain>
    </source>
</reference>
<gene>
    <name evidence="2" type="ORF">SAMN02745249_01240</name>
</gene>
<keyword evidence="3" id="KW-1185">Reference proteome</keyword>
<evidence type="ECO:0000259" key="1">
    <source>
        <dbReference type="SMART" id="SM00731"/>
    </source>
</evidence>
<proteinExistence type="predicted"/>
<dbReference type="InterPro" id="IPR006640">
    <property type="entry name" value="SprT-like_domain"/>
</dbReference>
<dbReference type="Proteomes" id="UP000184128">
    <property type="component" value="Unassembled WGS sequence"/>
</dbReference>